<dbReference type="PIRSF" id="PIRSF002211">
    <property type="entry name" value="Ribosomal_L30_bac-type"/>
    <property type="match status" value="1"/>
</dbReference>
<dbReference type="PANTHER" id="PTHR15892">
    <property type="entry name" value="MITOCHONDRIAL RIBOSOMAL PROTEIN L30"/>
    <property type="match status" value="1"/>
</dbReference>
<keyword evidence="3 5" id="KW-0689">Ribosomal protein</keyword>
<evidence type="ECO:0000313" key="9">
    <source>
        <dbReference type="Proteomes" id="UP001519272"/>
    </source>
</evidence>
<evidence type="ECO:0000256" key="3">
    <source>
        <dbReference type="ARBA" id="ARBA00022980"/>
    </source>
</evidence>
<accession>A0ABS4FXW4</accession>
<gene>
    <name evidence="5" type="primary">rpmD</name>
    <name evidence="8" type="ORF">J2Z32_004096</name>
</gene>
<dbReference type="CDD" id="cd01658">
    <property type="entry name" value="Ribosomal_L30"/>
    <property type="match status" value="1"/>
</dbReference>
<evidence type="ECO:0000313" key="8">
    <source>
        <dbReference type="EMBL" id="MBP1907421.1"/>
    </source>
</evidence>
<dbReference type="GO" id="GO:0005840">
    <property type="term" value="C:ribosome"/>
    <property type="evidence" value="ECO:0007669"/>
    <property type="project" value="UniProtKB-KW"/>
</dbReference>
<reference evidence="8 9" key="1">
    <citation type="submission" date="2021-03" db="EMBL/GenBank/DDBJ databases">
        <title>Genomic Encyclopedia of Type Strains, Phase IV (KMG-IV): sequencing the most valuable type-strain genomes for metagenomic binning, comparative biology and taxonomic classification.</title>
        <authorList>
            <person name="Goeker M."/>
        </authorList>
    </citation>
    <scope>NUCLEOTIDE SEQUENCE [LARGE SCALE GENOMIC DNA]</scope>
    <source>
        <strain evidence="8 9">DSM 14349</strain>
    </source>
</reference>
<dbReference type="NCBIfam" id="TIGR01308">
    <property type="entry name" value="rpmD_bact"/>
    <property type="match status" value="1"/>
</dbReference>
<keyword evidence="4 5" id="KW-0687">Ribonucleoprotein</keyword>
<name>A0ABS4FXW4_9BACL</name>
<dbReference type="PROSITE" id="PS00634">
    <property type="entry name" value="RIBOSOMAL_L30"/>
    <property type="match status" value="1"/>
</dbReference>
<dbReference type="RefSeq" id="WP_210091000.1">
    <property type="nucleotide sequence ID" value="NZ_JAGGKG010000026.1"/>
</dbReference>
<feature type="domain" description="Large ribosomal subunit protein uL30-like ferredoxin-like fold" evidence="7">
    <location>
        <begin position="4"/>
        <end position="54"/>
    </location>
</feature>
<evidence type="ECO:0000256" key="1">
    <source>
        <dbReference type="ARBA" id="ARBA00007594"/>
    </source>
</evidence>
<comment type="subunit">
    <text evidence="2 5">Part of the 50S ribosomal subunit.</text>
</comment>
<evidence type="ECO:0000256" key="2">
    <source>
        <dbReference type="ARBA" id="ARBA00011838"/>
    </source>
</evidence>
<evidence type="ECO:0000256" key="5">
    <source>
        <dbReference type="HAMAP-Rule" id="MF_01371"/>
    </source>
</evidence>
<dbReference type="PANTHER" id="PTHR15892:SF2">
    <property type="entry name" value="LARGE RIBOSOMAL SUBUNIT PROTEIN UL30M"/>
    <property type="match status" value="1"/>
</dbReference>
<dbReference type="SUPFAM" id="SSF55129">
    <property type="entry name" value="Ribosomal protein L30p/L7e"/>
    <property type="match status" value="1"/>
</dbReference>
<keyword evidence="9" id="KW-1185">Reference proteome</keyword>
<dbReference type="InterPro" id="IPR005996">
    <property type="entry name" value="Ribosomal_uL30_bac-type"/>
</dbReference>
<evidence type="ECO:0000256" key="4">
    <source>
        <dbReference type="ARBA" id="ARBA00023274"/>
    </source>
</evidence>
<dbReference type="Proteomes" id="UP001519272">
    <property type="component" value="Unassembled WGS sequence"/>
</dbReference>
<proteinExistence type="inferred from homology"/>
<dbReference type="Pfam" id="PF00327">
    <property type="entry name" value="Ribosomal_L30"/>
    <property type="match status" value="1"/>
</dbReference>
<dbReference type="InterPro" id="IPR018038">
    <property type="entry name" value="Ribosomal_uL30_CS"/>
</dbReference>
<comment type="similarity">
    <text evidence="1 5 6">Belongs to the universal ribosomal protein uL30 family.</text>
</comment>
<dbReference type="InterPro" id="IPR036919">
    <property type="entry name" value="Ribo_uL30_ferredoxin-like_sf"/>
</dbReference>
<organism evidence="8 9">
    <name type="scientific">Paenibacillus turicensis</name>
    <dbReference type="NCBI Taxonomy" id="160487"/>
    <lineage>
        <taxon>Bacteria</taxon>
        <taxon>Bacillati</taxon>
        <taxon>Bacillota</taxon>
        <taxon>Bacilli</taxon>
        <taxon>Bacillales</taxon>
        <taxon>Paenibacillaceae</taxon>
        <taxon>Paenibacillus</taxon>
    </lineage>
</organism>
<evidence type="ECO:0000259" key="7">
    <source>
        <dbReference type="Pfam" id="PF00327"/>
    </source>
</evidence>
<evidence type="ECO:0000256" key="6">
    <source>
        <dbReference type="RuleBase" id="RU003734"/>
    </source>
</evidence>
<dbReference type="InterPro" id="IPR016082">
    <property type="entry name" value="Ribosomal_uL30_ferredoxin-like"/>
</dbReference>
<dbReference type="EMBL" id="JAGGKG010000026">
    <property type="protein sequence ID" value="MBP1907421.1"/>
    <property type="molecule type" value="Genomic_DNA"/>
</dbReference>
<protein>
    <recommendedName>
        <fullName evidence="5">Large ribosomal subunit protein uL30</fullName>
    </recommendedName>
</protein>
<dbReference type="Gene3D" id="3.30.1390.20">
    <property type="entry name" value="Ribosomal protein L30, ferredoxin-like fold domain"/>
    <property type="match status" value="1"/>
</dbReference>
<dbReference type="HAMAP" id="MF_01371_B">
    <property type="entry name" value="Ribosomal_uL30_B"/>
    <property type="match status" value="1"/>
</dbReference>
<comment type="caution">
    <text evidence="8">The sequence shown here is derived from an EMBL/GenBank/DDBJ whole genome shotgun (WGS) entry which is preliminary data.</text>
</comment>
<sequence>MAKLQITLKRSLIGRPENQRATVKSLGLRKINQSVVQSDNAAIRGMINTVSHLVSVQEIQE</sequence>